<dbReference type="RefSeq" id="WP_319008825.1">
    <property type="nucleotide sequence ID" value="NZ_JAWJZF010000295.1"/>
</dbReference>
<sequence length="321" mass="35203">MTEQMTEQRISDIRIAVSPLWEVLEGVVLVTRYGSEAPWPYRAWARRAHGVLTPRLRAVARLVRPQGRMPAFLTPAVASRSVTVTDQLDEVRRTPPDVVREELARGYRGAQALPEIAALVKTPETELPALADELDAFWTAAVEHHWPRIARSLEEEVLFRSRTLAMSGGSTLLRELELPAGRIAGARRLTVVPALLSDGTHLWSRHADGRTVVSFKARGVGVLGAEARGRDAYEPGHGDRMAILLGRGRASVIRELCVPTTTSALAENVGLAASTVSQHLSALVSAGVVQRHRVGTRVLYQLNDWGVTLTECLEDRTTVRS</sequence>
<organism evidence="6 7">
    <name type="scientific">Streptomyces roseolus</name>
    <dbReference type="NCBI Taxonomy" id="67358"/>
    <lineage>
        <taxon>Bacteria</taxon>
        <taxon>Bacillati</taxon>
        <taxon>Actinomycetota</taxon>
        <taxon>Actinomycetes</taxon>
        <taxon>Kitasatosporales</taxon>
        <taxon>Streptomycetaceae</taxon>
        <taxon>Streptomyces</taxon>
    </lineage>
</organism>
<dbReference type="InterPro" id="IPR012318">
    <property type="entry name" value="HTH_CRP"/>
</dbReference>
<evidence type="ECO:0000256" key="3">
    <source>
        <dbReference type="ARBA" id="ARBA00023163"/>
    </source>
</evidence>
<name>A0ABU4K3K1_9ACTN</name>
<dbReference type="InterPro" id="IPR036390">
    <property type="entry name" value="WH_DNA-bd_sf"/>
</dbReference>
<dbReference type="EMBL" id="JAWJZF010000295">
    <property type="protein sequence ID" value="MDX2292331.1"/>
    <property type="molecule type" value="Genomic_DNA"/>
</dbReference>
<proteinExistence type="predicted"/>
<protein>
    <submittedName>
        <fullName evidence="6">Helix-turn-helix domain-containing protein</fullName>
    </submittedName>
</protein>
<dbReference type="InterPro" id="IPR001845">
    <property type="entry name" value="HTH_ArsR_DNA-bd_dom"/>
</dbReference>
<dbReference type="InterPro" id="IPR011991">
    <property type="entry name" value="ArsR-like_HTH"/>
</dbReference>
<feature type="domain" description="HTH crp-type" evidence="5">
    <location>
        <begin position="252"/>
        <end position="301"/>
    </location>
</feature>
<comment type="caution">
    <text evidence="6">The sequence shown here is derived from an EMBL/GenBank/DDBJ whole genome shotgun (WGS) entry which is preliminary data.</text>
</comment>
<dbReference type="InterPro" id="IPR051011">
    <property type="entry name" value="Metal_resp_trans_reg"/>
</dbReference>
<evidence type="ECO:0000256" key="2">
    <source>
        <dbReference type="ARBA" id="ARBA00023125"/>
    </source>
</evidence>
<dbReference type="SMART" id="SM00418">
    <property type="entry name" value="HTH_ARSR"/>
    <property type="match status" value="1"/>
</dbReference>
<dbReference type="CDD" id="cd00090">
    <property type="entry name" value="HTH_ARSR"/>
    <property type="match status" value="1"/>
</dbReference>
<evidence type="ECO:0000259" key="4">
    <source>
        <dbReference type="SMART" id="SM00418"/>
    </source>
</evidence>
<evidence type="ECO:0000256" key="1">
    <source>
        <dbReference type="ARBA" id="ARBA00023015"/>
    </source>
</evidence>
<dbReference type="Pfam" id="PF01022">
    <property type="entry name" value="HTH_5"/>
    <property type="match status" value="1"/>
</dbReference>
<evidence type="ECO:0000313" key="6">
    <source>
        <dbReference type="EMBL" id="MDX2292331.1"/>
    </source>
</evidence>
<reference evidence="6 7" key="1">
    <citation type="submission" date="2023-10" db="EMBL/GenBank/DDBJ databases">
        <authorList>
            <person name="Wang X.X."/>
        </authorList>
    </citation>
    <scope>NUCLEOTIDE SEQUENCE [LARGE SCALE GENOMIC DNA]</scope>
    <source>
        <strain evidence="6 7">NBRC 12816</strain>
    </source>
</reference>
<dbReference type="Gene3D" id="1.10.10.10">
    <property type="entry name" value="Winged helix-like DNA-binding domain superfamily/Winged helix DNA-binding domain"/>
    <property type="match status" value="1"/>
</dbReference>
<dbReference type="SUPFAM" id="SSF46785">
    <property type="entry name" value="Winged helix' DNA-binding domain"/>
    <property type="match status" value="1"/>
</dbReference>
<accession>A0ABU4K3K1</accession>
<dbReference type="PANTHER" id="PTHR43132">
    <property type="entry name" value="ARSENICAL RESISTANCE OPERON REPRESSOR ARSR-RELATED"/>
    <property type="match status" value="1"/>
</dbReference>
<keyword evidence="7" id="KW-1185">Reference proteome</keyword>
<gene>
    <name evidence="6" type="ORF">R2363_09120</name>
</gene>
<keyword evidence="2" id="KW-0238">DNA-binding</keyword>
<dbReference type="PANTHER" id="PTHR43132:SF6">
    <property type="entry name" value="HTH-TYPE TRANSCRIPTIONAL REPRESSOR CZRA"/>
    <property type="match status" value="1"/>
</dbReference>
<keyword evidence="3" id="KW-0804">Transcription</keyword>
<evidence type="ECO:0000259" key="5">
    <source>
        <dbReference type="SMART" id="SM00419"/>
    </source>
</evidence>
<dbReference type="Proteomes" id="UP001278571">
    <property type="component" value="Unassembled WGS sequence"/>
</dbReference>
<keyword evidence="1" id="KW-0805">Transcription regulation</keyword>
<dbReference type="SMART" id="SM00419">
    <property type="entry name" value="HTH_CRP"/>
    <property type="match status" value="1"/>
</dbReference>
<evidence type="ECO:0000313" key="7">
    <source>
        <dbReference type="Proteomes" id="UP001278571"/>
    </source>
</evidence>
<feature type="domain" description="HTH arsR-type" evidence="4">
    <location>
        <begin position="239"/>
        <end position="314"/>
    </location>
</feature>
<dbReference type="InterPro" id="IPR036388">
    <property type="entry name" value="WH-like_DNA-bd_sf"/>
</dbReference>